<organism evidence="1 2">
    <name type="scientific">Cerrena zonata</name>
    <dbReference type="NCBI Taxonomy" id="2478898"/>
    <lineage>
        <taxon>Eukaryota</taxon>
        <taxon>Fungi</taxon>
        <taxon>Dikarya</taxon>
        <taxon>Basidiomycota</taxon>
        <taxon>Agaricomycotina</taxon>
        <taxon>Agaricomycetes</taxon>
        <taxon>Polyporales</taxon>
        <taxon>Cerrenaceae</taxon>
        <taxon>Cerrena</taxon>
    </lineage>
</organism>
<reference evidence="1 2" key="1">
    <citation type="submission" date="2022-09" db="EMBL/GenBank/DDBJ databases">
        <authorList>
            <person name="Palmer J.M."/>
        </authorList>
    </citation>
    <scope>NUCLEOTIDE SEQUENCE [LARGE SCALE GENOMIC DNA]</scope>
    <source>
        <strain evidence="1 2">DSM 7382</strain>
    </source>
</reference>
<evidence type="ECO:0000313" key="2">
    <source>
        <dbReference type="Proteomes" id="UP001385951"/>
    </source>
</evidence>
<comment type="caution">
    <text evidence="1">The sequence shown here is derived from an EMBL/GenBank/DDBJ whole genome shotgun (WGS) entry which is preliminary data.</text>
</comment>
<dbReference type="AlphaFoldDB" id="A0AAW0FDK2"/>
<keyword evidence="2" id="KW-1185">Reference proteome</keyword>
<sequence>MMVDRFPLFVHCDRDIALLISRTSFTAAQTPLYIPVAGVNASLFRSFPPLRSTFSQSKFSCQLQTTSPTEDMAFITDFEHDQTACSSSLPPDDSDADSLSSYTESDSIVSASREQVPSQAAFSRKSPRIPLELHKEVIDWVATYTNFKISVKAQRTLLSCMLVCKNWYPLAYKHLYNQICVREQTLPGLKASLTNNPALAQSIRLLQIDIPPGFFISYLLHSWNPRNLECLQLWFLDIHAEPTSLCKIAAQVKNVHSLELVEMRGCTTAELIKFVNLFPSLSKLELRPTELDTSKENSQLLPRAWRLATPSLTNLIVALIPGISTILNWFIKADLLAASLKKLTLDFGYSTENLDPIYGKVAAFLTHCSNTLVELTLIFDDPGMILEHVSLSGLPKLSKLVYRMLNDTSDYVLVDLAVKQLQEVPSTNAITEIVFDLDFATEEDSDADYWMELDSLLVGGTFKQLHKVAISSTYLEYLPQLDNAGLLTAYMQIWPW</sequence>
<dbReference type="InterPro" id="IPR032675">
    <property type="entry name" value="LRR_dom_sf"/>
</dbReference>
<dbReference type="EMBL" id="JASBNA010000092">
    <property type="protein sequence ID" value="KAK7677252.1"/>
    <property type="molecule type" value="Genomic_DNA"/>
</dbReference>
<protein>
    <recommendedName>
        <fullName evidence="3">F-box domain-containing protein</fullName>
    </recommendedName>
</protein>
<name>A0AAW0FDK2_9APHY</name>
<dbReference type="Gene3D" id="3.80.10.10">
    <property type="entry name" value="Ribonuclease Inhibitor"/>
    <property type="match status" value="1"/>
</dbReference>
<evidence type="ECO:0000313" key="1">
    <source>
        <dbReference type="EMBL" id="KAK7677252.1"/>
    </source>
</evidence>
<gene>
    <name evidence="1" type="ORF">QCA50_019753</name>
</gene>
<dbReference type="Proteomes" id="UP001385951">
    <property type="component" value="Unassembled WGS sequence"/>
</dbReference>
<evidence type="ECO:0008006" key="3">
    <source>
        <dbReference type="Google" id="ProtNLM"/>
    </source>
</evidence>
<accession>A0AAW0FDK2</accession>
<proteinExistence type="predicted"/>